<evidence type="ECO:0000313" key="1">
    <source>
        <dbReference type="EMBL" id="MEE1865807.1"/>
    </source>
</evidence>
<keyword evidence="2" id="KW-1185">Reference proteome</keyword>
<dbReference type="EMBL" id="JAZDQP010000003">
    <property type="protein sequence ID" value="MEE1865807.1"/>
    <property type="molecule type" value="Genomic_DNA"/>
</dbReference>
<accession>A0AB35WN53</accession>
<protein>
    <submittedName>
        <fullName evidence="1">Uncharacterized protein</fullName>
    </submittedName>
</protein>
<gene>
    <name evidence="1" type="ORF">V0R53_05295</name>
</gene>
<name>A0AB35WN53_9PSED</name>
<dbReference type="Proteomes" id="UP001307839">
    <property type="component" value="Unassembled WGS sequence"/>
</dbReference>
<comment type="caution">
    <text evidence="1">The sequence shown here is derived from an EMBL/GenBank/DDBJ whole genome shotgun (WGS) entry which is preliminary data.</text>
</comment>
<sequence length="214" mass="24184">MTLTFKTVYHRIIVRQFPYGPTTTLSSMDAPVDAVADHFANVLFLIGAPREHSSLDTNRVVTFYVDSEPMKRNLSENEVQVLYDAGGPLKETFVQWAMSLVEFMRLMLFRLGMVSVDFADLLTVIHFSSSKRFRFEKIPYDDHATVPYDKHTGAGYRTLYSCVAGPVDLSLAHYSDLQSTLELHNPGCIMIKTAMTIAEYDPPMMMLLGEPINT</sequence>
<organism evidence="1 2">
    <name type="scientific">Pseudomonas auratipiscis</name>
    <dbReference type="NCBI Taxonomy" id="3115853"/>
    <lineage>
        <taxon>Bacteria</taxon>
        <taxon>Pseudomonadati</taxon>
        <taxon>Pseudomonadota</taxon>
        <taxon>Gammaproteobacteria</taxon>
        <taxon>Pseudomonadales</taxon>
        <taxon>Pseudomonadaceae</taxon>
        <taxon>Pseudomonas</taxon>
    </lineage>
</organism>
<evidence type="ECO:0000313" key="2">
    <source>
        <dbReference type="Proteomes" id="UP001307839"/>
    </source>
</evidence>
<proteinExistence type="predicted"/>
<dbReference type="RefSeq" id="WP_330078964.1">
    <property type="nucleotide sequence ID" value="NZ_JAZDCU010000003.1"/>
</dbReference>
<reference evidence="1 2" key="1">
    <citation type="submission" date="2024-01" db="EMBL/GenBank/DDBJ databases">
        <title>Unpublished Manusciprt.</title>
        <authorList>
            <person name="Duman M."/>
            <person name="Valdes E.G."/>
            <person name="Ajmi N."/>
            <person name="Altun S."/>
            <person name="Saticioglu I.B."/>
        </authorList>
    </citation>
    <scope>NUCLEOTIDE SEQUENCE [LARGE SCALE GENOMIC DNA]</scope>
    <source>
        <strain evidence="1 2">120P</strain>
    </source>
</reference>
<dbReference type="AlphaFoldDB" id="A0AB35WN53"/>